<dbReference type="AlphaFoldDB" id="A0A1I8BEM9"/>
<dbReference type="SUPFAM" id="SSF54980">
    <property type="entry name" value="EF-G C-terminal domain-like"/>
    <property type="match status" value="2"/>
</dbReference>
<dbReference type="InterPro" id="IPR000795">
    <property type="entry name" value="T_Tr_GTP-bd_dom"/>
</dbReference>
<dbReference type="PROSITE" id="PS51722">
    <property type="entry name" value="G_TR_2"/>
    <property type="match status" value="1"/>
</dbReference>
<protein>
    <submittedName>
        <fullName evidence="3">Tr-type G domain-containing protein</fullName>
    </submittedName>
</protein>
<dbReference type="InterPro" id="IPR035647">
    <property type="entry name" value="EFG_III/V"/>
</dbReference>
<dbReference type="GO" id="GO:1990904">
    <property type="term" value="C:ribonucleoprotein complex"/>
    <property type="evidence" value="ECO:0007669"/>
    <property type="project" value="TreeGrafter"/>
</dbReference>
<sequence>MVSNSDRQLCVAFDESPPSMVRNVCIIAHVDHGKTTLADYLVSANGIISARLAGKLRYMDSREDEQIRGITMKSSAITLYYEPLLINLIDSPGHVDFCTEVNSAVNLADVAILLVDVVEGVCAQTESLIRLALIKKLDIILVLNKIDRLIVELRMSETEAHKHLQRLIEFMNACLSKAIQGQLFEEDWKIFDQLEARMHFNPSKGNVLFASALYGYAFAIEDFAELWAKRLVARQTWQSDETNKNRRTDVKGEISELRTQLAQHLFSRDHYFSTKTNKICSDAEQKDKKTMFEQFVLEPLWEVHKCALLDKTVDKLSQIASKLSLPALKCKKGDEAFPELMRNWLPLSSAIVRACARSCSAQNAYQLSQKESEGSDWNRVRDLFVQNDGDVGTLVDKNQLSTPLPFTADCLCKCDPKGPLMIGFVAKAFTASDQVQIQRRISLCRVMCGTLRKGDQIFVYKSLQNTKNTQNAQLLPQPQHILEENDYWRKFTITGLFILFGRDLLEVERITCGRICGVEVNGGEWIGGSLLSNRQLSPSETPHMEGAKLGKFADPIVRVTIKPAISGPTEFAELRAALRQLAVLDSAVSIMEQKENEFLMLTAGEVHLQKCIEDLNSLGQTDLVVSEPIVPFLETLVVPDQRLSHAKILTDHLTECFLPQFGLRIRFRAVPLTGQEPETNTLFELLERNAQLIDSFREGILNAQHRSKIESFRSELAEQASISLPKLRGSWWAKKPSIQIQRLFNENILSFGPTKARLNILFNNNALPFYNNEDIERNDKMNKDSEHKEKQNVSVWEANLSPLEQSLVGGFHIAMAQGPLCDEPMQAVGIIIEDWRLENKNERNNELGNNENEEGTKISVENNDERIIGIEGTSTENIKELNKENDNLTINCDIPSTSKINEEKSERIKKQHKQLYMNAQLHGQLISAMRQTCKASLKKHVGALRLLAAMYECRVQTPEQMLGKVQAVLSNKRAKVYSEEINEISGLFEISAHLPVIESFSFCDQLRKRSSGKASAQLEFSGWELIDEDPFWEPSTEEEMEEFGRPSVQAQNQARQYMDAVRRRKGLPTEDVIVVCAEKQRNLKRNK</sequence>
<dbReference type="SUPFAM" id="SSF52540">
    <property type="entry name" value="P-loop containing nucleoside triphosphate hydrolases"/>
    <property type="match status" value="1"/>
</dbReference>
<proteinExistence type="predicted"/>
<reference evidence="3" key="1">
    <citation type="submission" date="2016-11" db="UniProtKB">
        <authorList>
            <consortium name="WormBaseParasite"/>
        </authorList>
    </citation>
    <scope>IDENTIFICATION</scope>
</reference>
<dbReference type="Gene3D" id="2.40.30.10">
    <property type="entry name" value="Translation factors"/>
    <property type="match status" value="1"/>
</dbReference>
<dbReference type="InterPro" id="IPR005225">
    <property type="entry name" value="Small_GTP-bd"/>
</dbReference>
<dbReference type="GO" id="GO:0005829">
    <property type="term" value="C:cytosol"/>
    <property type="evidence" value="ECO:0007669"/>
    <property type="project" value="TreeGrafter"/>
</dbReference>
<dbReference type="PRINTS" id="PR00315">
    <property type="entry name" value="ELONGATNFCT"/>
</dbReference>
<dbReference type="Gene3D" id="3.30.70.870">
    <property type="entry name" value="Elongation Factor G (Translational Gtpase), domain 3"/>
    <property type="match status" value="1"/>
</dbReference>
<dbReference type="InterPro" id="IPR020568">
    <property type="entry name" value="Ribosomal_Su5_D2-typ_SF"/>
</dbReference>
<dbReference type="SMART" id="SM00838">
    <property type="entry name" value="EFG_C"/>
    <property type="match status" value="1"/>
</dbReference>
<dbReference type="Gene3D" id="3.40.50.300">
    <property type="entry name" value="P-loop containing nucleotide triphosphate hydrolases"/>
    <property type="match status" value="1"/>
</dbReference>
<dbReference type="GO" id="GO:0043022">
    <property type="term" value="F:ribosome binding"/>
    <property type="evidence" value="ECO:0007669"/>
    <property type="project" value="TreeGrafter"/>
</dbReference>
<dbReference type="GO" id="GO:0003924">
    <property type="term" value="F:GTPase activity"/>
    <property type="evidence" value="ECO:0007669"/>
    <property type="project" value="InterPro"/>
</dbReference>
<dbReference type="OMA" id="FARCDIQ"/>
<dbReference type="InterPro" id="IPR027417">
    <property type="entry name" value="P-loop_NTPase"/>
</dbReference>
<dbReference type="Pfam" id="PF25118">
    <property type="entry name" value="EFL1"/>
    <property type="match status" value="1"/>
</dbReference>
<dbReference type="PANTHER" id="PTHR42908">
    <property type="entry name" value="TRANSLATION ELONGATION FACTOR-RELATED"/>
    <property type="match status" value="1"/>
</dbReference>
<dbReference type="FunFam" id="3.30.70.240:FF:000006">
    <property type="entry name" value="Elongation factor like GTPase 1"/>
    <property type="match status" value="1"/>
</dbReference>
<name>A0A1I8BEM9_MELHA</name>
<dbReference type="Gene3D" id="3.30.230.10">
    <property type="match status" value="1"/>
</dbReference>
<evidence type="ECO:0000259" key="1">
    <source>
        <dbReference type="PROSITE" id="PS51722"/>
    </source>
</evidence>
<accession>A0A1I8BEM9</accession>
<dbReference type="WBParaSite" id="MhA1_Contig2034.frz3.gene5">
    <property type="protein sequence ID" value="MhA1_Contig2034.frz3.gene5"/>
    <property type="gene ID" value="MhA1_Contig2034.frz3.gene5"/>
</dbReference>
<feature type="domain" description="Tr-type G" evidence="1">
    <location>
        <begin position="19"/>
        <end position="236"/>
    </location>
</feature>
<evidence type="ECO:0000313" key="3">
    <source>
        <dbReference type="WBParaSite" id="MhA1_Contig2034.frz3.gene5"/>
    </source>
</evidence>
<dbReference type="Gene3D" id="3.30.70.240">
    <property type="match status" value="1"/>
</dbReference>
<dbReference type="Pfam" id="PF00679">
    <property type="entry name" value="EFG_C"/>
    <property type="match status" value="1"/>
</dbReference>
<dbReference type="SUPFAM" id="SSF54211">
    <property type="entry name" value="Ribosomal protein S5 domain 2-like"/>
    <property type="match status" value="1"/>
</dbReference>
<keyword evidence="2" id="KW-1185">Reference proteome</keyword>
<dbReference type="InterPro" id="IPR056752">
    <property type="entry name" value="EFL1"/>
</dbReference>
<dbReference type="SUPFAM" id="SSF50447">
    <property type="entry name" value="Translation proteins"/>
    <property type="match status" value="1"/>
</dbReference>
<dbReference type="Proteomes" id="UP000095281">
    <property type="component" value="Unplaced"/>
</dbReference>
<dbReference type="InterPro" id="IPR000640">
    <property type="entry name" value="EFG_V-like"/>
</dbReference>
<dbReference type="GO" id="GO:0005525">
    <property type="term" value="F:GTP binding"/>
    <property type="evidence" value="ECO:0007669"/>
    <property type="project" value="InterPro"/>
</dbReference>
<dbReference type="NCBIfam" id="TIGR00231">
    <property type="entry name" value="small_GTP"/>
    <property type="match status" value="1"/>
</dbReference>
<evidence type="ECO:0000313" key="2">
    <source>
        <dbReference type="Proteomes" id="UP000095281"/>
    </source>
</evidence>
<dbReference type="Pfam" id="PF00009">
    <property type="entry name" value="GTP_EFTU"/>
    <property type="match status" value="1"/>
</dbReference>
<dbReference type="CDD" id="cd04096">
    <property type="entry name" value="eEF2_snRNP_like_C"/>
    <property type="match status" value="1"/>
</dbReference>
<dbReference type="PANTHER" id="PTHR42908:SF3">
    <property type="entry name" value="ELONGATION FACTOR-LIKE GTPASE 1"/>
    <property type="match status" value="1"/>
</dbReference>
<dbReference type="GO" id="GO:0042256">
    <property type="term" value="P:cytosolic ribosome assembly"/>
    <property type="evidence" value="ECO:0007669"/>
    <property type="project" value="TreeGrafter"/>
</dbReference>
<dbReference type="InterPro" id="IPR009000">
    <property type="entry name" value="Transl_B-barrel_sf"/>
</dbReference>
<organism evidence="2 3">
    <name type="scientific">Meloidogyne hapla</name>
    <name type="common">Root-knot nematode worm</name>
    <dbReference type="NCBI Taxonomy" id="6305"/>
    <lineage>
        <taxon>Eukaryota</taxon>
        <taxon>Metazoa</taxon>
        <taxon>Ecdysozoa</taxon>
        <taxon>Nematoda</taxon>
        <taxon>Chromadorea</taxon>
        <taxon>Rhabditida</taxon>
        <taxon>Tylenchina</taxon>
        <taxon>Tylenchomorpha</taxon>
        <taxon>Tylenchoidea</taxon>
        <taxon>Meloidogynidae</taxon>
        <taxon>Meloidogyninae</taxon>
        <taxon>Meloidogyne</taxon>
    </lineage>
</organism>
<dbReference type="InterPro" id="IPR014721">
    <property type="entry name" value="Ribsml_uS5_D2-typ_fold_subgr"/>
</dbReference>